<dbReference type="SUPFAM" id="SSF56219">
    <property type="entry name" value="DNase I-like"/>
    <property type="match status" value="1"/>
</dbReference>
<dbReference type="STRING" id="75913.A0A0K0FPS8"/>
<sequence length="177" mass="20390">MYDVSTINITLLNETKTNQTISEKGEEVLISVRVAINLSSGTGFIIIDDKLIEAVYEIKHVNNRVSYIVLNIKNKKIGLICIYVPNETCKEKDRENFYHVLQFNFEILKLKTDFIIVGEDFNTTLGREVVENVKGRYSFNEETYENGIALIEYAVKDKLVIVDSFFSKKTRKTINMC</sequence>
<dbReference type="Proteomes" id="UP000035680">
    <property type="component" value="Unassembled WGS sequence"/>
</dbReference>
<reference evidence="2" key="2">
    <citation type="submission" date="2015-08" db="UniProtKB">
        <authorList>
            <consortium name="WormBaseParasite"/>
        </authorList>
    </citation>
    <scope>IDENTIFICATION</scope>
</reference>
<organism evidence="1 2">
    <name type="scientific">Strongyloides venezuelensis</name>
    <name type="common">Threadworm</name>
    <dbReference type="NCBI Taxonomy" id="75913"/>
    <lineage>
        <taxon>Eukaryota</taxon>
        <taxon>Metazoa</taxon>
        <taxon>Ecdysozoa</taxon>
        <taxon>Nematoda</taxon>
        <taxon>Chromadorea</taxon>
        <taxon>Rhabditida</taxon>
        <taxon>Tylenchina</taxon>
        <taxon>Panagrolaimomorpha</taxon>
        <taxon>Strongyloidoidea</taxon>
        <taxon>Strongyloididae</taxon>
        <taxon>Strongyloides</taxon>
    </lineage>
</organism>
<dbReference type="InterPro" id="IPR027124">
    <property type="entry name" value="Swc5/CFDP1/2"/>
</dbReference>
<keyword evidence="1" id="KW-1185">Reference proteome</keyword>
<name>A0A0K0FPS8_STRVS</name>
<accession>A0A0K0FPS8</accession>
<dbReference type="Gene3D" id="3.60.10.10">
    <property type="entry name" value="Endonuclease/exonuclease/phosphatase"/>
    <property type="match status" value="1"/>
</dbReference>
<dbReference type="InterPro" id="IPR036691">
    <property type="entry name" value="Endo/exonu/phosph_ase_sf"/>
</dbReference>
<dbReference type="PANTHER" id="PTHR23227">
    <property type="entry name" value="BUCENTAUR RELATED"/>
    <property type="match status" value="1"/>
</dbReference>
<evidence type="ECO:0000313" key="2">
    <source>
        <dbReference type="WBParaSite" id="SVE_1122400.1"/>
    </source>
</evidence>
<dbReference type="AlphaFoldDB" id="A0A0K0FPS8"/>
<dbReference type="PANTHER" id="PTHR23227:SF67">
    <property type="entry name" value="CRANIOFACIAL DEVELOPMENT PROTEIN 2-LIKE"/>
    <property type="match status" value="1"/>
</dbReference>
<evidence type="ECO:0000313" key="1">
    <source>
        <dbReference type="Proteomes" id="UP000035680"/>
    </source>
</evidence>
<proteinExistence type="predicted"/>
<dbReference type="WBParaSite" id="SVE_1122400.1">
    <property type="protein sequence ID" value="SVE_1122400.1"/>
    <property type="gene ID" value="SVE_1122400"/>
</dbReference>
<reference evidence="1" key="1">
    <citation type="submission" date="2014-07" db="EMBL/GenBank/DDBJ databases">
        <authorList>
            <person name="Martin A.A"/>
            <person name="De Silva N."/>
        </authorList>
    </citation>
    <scope>NUCLEOTIDE SEQUENCE</scope>
</reference>
<protein>
    <submittedName>
        <fullName evidence="2">Craniofacial development protein 2-like</fullName>
    </submittedName>
</protein>